<evidence type="ECO:0000313" key="11">
    <source>
        <dbReference type="EMBL" id="QBQ07694.1"/>
    </source>
</evidence>
<keyword evidence="8 10" id="KW-0594">Phospholipid biosynthesis</keyword>
<dbReference type="EC" id="2.3.1.275" evidence="10"/>
<evidence type="ECO:0000256" key="3">
    <source>
        <dbReference type="ARBA" id="ARBA00022679"/>
    </source>
</evidence>
<feature type="transmembrane region" description="Helical" evidence="10">
    <location>
        <begin position="216"/>
        <end position="233"/>
    </location>
</feature>
<dbReference type="EMBL" id="CP038013">
    <property type="protein sequence ID" value="QBQ07694.1"/>
    <property type="molecule type" value="Genomic_DNA"/>
</dbReference>
<dbReference type="PANTHER" id="PTHR30309">
    <property type="entry name" value="INNER MEMBRANE PROTEIN YGIH"/>
    <property type="match status" value="1"/>
</dbReference>
<evidence type="ECO:0000256" key="1">
    <source>
        <dbReference type="ARBA" id="ARBA00022475"/>
    </source>
</evidence>
<proteinExistence type="inferred from homology"/>
<keyword evidence="11" id="KW-0012">Acyltransferase</keyword>
<dbReference type="GO" id="GO:0043772">
    <property type="term" value="F:acyl-phosphate glycerol-3-phosphate acyltransferase activity"/>
    <property type="evidence" value="ECO:0007669"/>
    <property type="project" value="UniProtKB-UniRule"/>
</dbReference>
<evidence type="ECO:0000256" key="5">
    <source>
        <dbReference type="ARBA" id="ARBA00022989"/>
    </source>
</evidence>
<sequence>MFIIGTILVSVIGYLIGSFSFSITIVKLKTKEDIREFGSKNAGATNASRKLGKKWGIVIMLLDASKIFIVAFIALGFTYIPSDAFKYTSFYIPAFFALVGHCFPVYYKFKGGKAVSCFLGLTALINWTICLIFFLVWVILILIFRIVSVSSIFGSIIAMIMIWIPILSGSESITLTNDEWINGYEFFGPLAGTFKSTLVWMNLLHTHSSQINYAESYLVICLIVTFSTILLIYRHKDNIKKLINKTEVTIFNYKKEDNEKSNILKS</sequence>
<dbReference type="NCBIfam" id="TIGR00023">
    <property type="entry name" value="glycerol-3-phosphate 1-O-acyltransferase PlsY"/>
    <property type="match status" value="1"/>
</dbReference>
<comment type="catalytic activity">
    <reaction evidence="10">
        <text>an acyl phosphate + sn-glycerol 3-phosphate = a 1-acyl-sn-glycero-3-phosphate + phosphate</text>
        <dbReference type="Rhea" id="RHEA:34075"/>
        <dbReference type="ChEBI" id="CHEBI:43474"/>
        <dbReference type="ChEBI" id="CHEBI:57597"/>
        <dbReference type="ChEBI" id="CHEBI:57970"/>
        <dbReference type="ChEBI" id="CHEBI:59918"/>
        <dbReference type="EC" id="2.3.1.275"/>
    </reaction>
</comment>
<keyword evidence="9 10" id="KW-1208">Phospholipid metabolism</keyword>
<keyword evidence="12" id="KW-1185">Reference proteome</keyword>
<evidence type="ECO:0000256" key="10">
    <source>
        <dbReference type="HAMAP-Rule" id="MF_01043"/>
    </source>
</evidence>
<keyword evidence="6 10" id="KW-0443">Lipid metabolism</keyword>
<dbReference type="RefSeq" id="WP_166739166.1">
    <property type="nucleotide sequence ID" value="NZ_CP038013.1"/>
</dbReference>
<evidence type="ECO:0000256" key="6">
    <source>
        <dbReference type="ARBA" id="ARBA00023098"/>
    </source>
</evidence>
<accession>A0A4P7AGY9</accession>
<dbReference type="Pfam" id="PF02660">
    <property type="entry name" value="G3P_acyltransf"/>
    <property type="match status" value="1"/>
</dbReference>
<comment type="subunit">
    <text evidence="10">Probably interacts with PlsX.</text>
</comment>
<comment type="similarity">
    <text evidence="10">Belongs to the PlsY family.</text>
</comment>
<dbReference type="Proteomes" id="UP000294309">
    <property type="component" value="Chromosome"/>
</dbReference>
<dbReference type="KEGG" id="sgq:SGLAD_v1c04950"/>
<dbReference type="PANTHER" id="PTHR30309:SF0">
    <property type="entry name" value="GLYCEROL-3-PHOSPHATE ACYLTRANSFERASE-RELATED"/>
    <property type="match status" value="1"/>
</dbReference>
<dbReference type="UniPathway" id="UPA00085"/>
<gene>
    <name evidence="10 11" type="primary">plsY</name>
    <name evidence="11" type="ORF">SGLAD_v1c04950</name>
</gene>
<comment type="subcellular location">
    <subcellularLocation>
        <location evidence="10">Cell membrane</location>
        <topology evidence="10">Multi-pass membrane protein</topology>
    </subcellularLocation>
</comment>
<dbReference type="InterPro" id="IPR003811">
    <property type="entry name" value="G3P_acylTferase_PlsY"/>
</dbReference>
<reference evidence="11 12" key="1">
    <citation type="submission" date="2019-03" db="EMBL/GenBank/DDBJ databases">
        <title>Complete genome sequence of Spiroplasma gladiatoris TG-1 (DSM 22552).</title>
        <authorList>
            <person name="Lin Y.-C."/>
            <person name="Chou L."/>
            <person name="Kuo C.-H."/>
        </authorList>
    </citation>
    <scope>NUCLEOTIDE SEQUENCE [LARGE SCALE GENOMIC DNA]</scope>
    <source>
        <strain evidence="11 12">TG-1</strain>
    </source>
</reference>
<keyword evidence="1 10" id="KW-1003">Cell membrane</keyword>
<dbReference type="AlphaFoldDB" id="A0A4P7AGY9"/>
<keyword evidence="2 10" id="KW-0444">Lipid biosynthesis</keyword>
<comment type="pathway">
    <text evidence="10">Lipid metabolism; phospholipid metabolism.</text>
</comment>
<feature type="transmembrane region" description="Helical" evidence="10">
    <location>
        <begin position="55"/>
        <end position="78"/>
    </location>
</feature>
<evidence type="ECO:0000256" key="2">
    <source>
        <dbReference type="ARBA" id="ARBA00022516"/>
    </source>
</evidence>
<feature type="transmembrane region" description="Helical" evidence="10">
    <location>
        <begin position="114"/>
        <end position="140"/>
    </location>
</feature>
<feature type="transmembrane region" description="Helical" evidence="10">
    <location>
        <begin position="90"/>
        <end position="107"/>
    </location>
</feature>
<dbReference type="SMART" id="SM01207">
    <property type="entry name" value="G3P_acyltransf"/>
    <property type="match status" value="1"/>
</dbReference>
<evidence type="ECO:0000256" key="7">
    <source>
        <dbReference type="ARBA" id="ARBA00023136"/>
    </source>
</evidence>
<evidence type="ECO:0000256" key="8">
    <source>
        <dbReference type="ARBA" id="ARBA00023209"/>
    </source>
</evidence>
<evidence type="ECO:0000256" key="9">
    <source>
        <dbReference type="ARBA" id="ARBA00023264"/>
    </source>
</evidence>
<name>A0A4P7AGY9_9MOLU</name>
<feature type="transmembrane region" description="Helical" evidence="10">
    <location>
        <begin position="146"/>
        <end position="166"/>
    </location>
</feature>
<comment type="caution">
    <text evidence="10">Lacks conserved residue(s) required for the propagation of feature annotation.</text>
</comment>
<dbReference type="HAMAP" id="MF_01043">
    <property type="entry name" value="PlsY"/>
    <property type="match status" value="1"/>
</dbReference>
<dbReference type="GO" id="GO:0005886">
    <property type="term" value="C:plasma membrane"/>
    <property type="evidence" value="ECO:0007669"/>
    <property type="project" value="UniProtKB-SubCell"/>
</dbReference>
<evidence type="ECO:0000313" key="12">
    <source>
        <dbReference type="Proteomes" id="UP000294309"/>
    </source>
</evidence>
<keyword evidence="5 10" id="KW-1133">Transmembrane helix</keyword>
<dbReference type="GO" id="GO:0008654">
    <property type="term" value="P:phospholipid biosynthetic process"/>
    <property type="evidence" value="ECO:0007669"/>
    <property type="project" value="UniProtKB-UniRule"/>
</dbReference>
<keyword evidence="3 10" id="KW-0808">Transferase</keyword>
<evidence type="ECO:0000256" key="4">
    <source>
        <dbReference type="ARBA" id="ARBA00022692"/>
    </source>
</evidence>
<keyword evidence="7 10" id="KW-0472">Membrane</keyword>
<keyword evidence="4 10" id="KW-0812">Transmembrane</keyword>
<organism evidence="11 12">
    <name type="scientific">Spiroplasma gladiatoris</name>
    <dbReference type="NCBI Taxonomy" id="2143"/>
    <lineage>
        <taxon>Bacteria</taxon>
        <taxon>Bacillati</taxon>
        <taxon>Mycoplasmatota</taxon>
        <taxon>Mollicutes</taxon>
        <taxon>Entomoplasmatales</taxon>
        <taxon>Spiroplasmataceae</taxon>
        <taxon>Spiroplasma</taxon>
    </lineage>
</organism>
<comment type="function">
    <text evidence="10">Catalyzes the transfer of an acyl group from acyl-phosphate (acyl-PO(4)) to glycerol-3-phosphate (G3P) to form lysophosphatidic acid (LPA). This enzyme utilizes acyl-phosphate as fatty acyl donor, but not acyl-CoA or acyl-ACP.</text>
</comment>
<protein>
    <recommendedName>
        <fullName evidence="10">Glycerol-3-phosphate acyltransferase</fullName>
    </recommendedName>
    <alternativeName>
        <fullName evidence="10">Acyl-PO4 G3P acyltransferase</fullName>
    </alternativeName>
    <alternativeName>
        <fullName evidence="10">Acyl-phosphate--glycerol-3-phosphate acyltransferase</fullName>
    </alternativeName>
    <alternativeName>
        <fullName evidence="10">G3P acyltransferase</fullName>
        <shortName evidence="10">GPAT</shortName>
        <ecNumber evidence="10">2.3.1.275</ecNumber>
    </alternativeName>
    <alternativeName>
        <fullName evidence="10">Lysophosphatidic acid synthase</fullName>
        <shortName evidence="10">LPA synthase</shortName>
    </alternativeName>
</protein>
<feature type="transmembrane region" description="Helical" evidence="10">
    <location>
        <begin position="6"/>
        <end position="26"/>
    </location>
</feature>
<feature type="transmembrane region" description="Helical" evidence="10">
    <location>
        <begin position="186"/>
        <end position="204"/>
    </location>
</feature>